<evidence type="ECO:0000256" key="2">
    <source>
        <dbReference type="ARBA" id="ARBA00023157"/>
    </source>
</evidence>
<dbReference type="EMBL" id="DTHV01000014">
    <property type="protein sequence ID" value="HGW59884.1"/>
    <property type="molecule type" value="Genomic_DNA"/>
</dbReference>
<organism evidence="4">
    <name type="scientific">Caldisericum exile</name>
    <dbReference type="NCBI Taxonomy" id="693075"/>
    <lineage>
        <taxon>Bacteria</taxon>
        <taxon>Pseudomonadati</taxon>
        <taxon>Caldisericota/Cryosericota group</taxon>
        <taxon>Caldisericota</taxon>
        <taxon>Caldisericia</taxon>
        <taxon>Caldisericales</taxon>
        <taxon>Caldisericaceae</taxon>
        <taxon>Caldisericum</taxon>
    </lineage>
</organism>
<protein>
    <submittedName>
        <fullName evidence="4">LamG domain-containing protein</fullName>
    </submittedName>
</protein>
<sequence>MLKSYSYYRQFKPKYEWRPRVDSNHSLSEGLVGLWLFNEGSGLTVYDIGSVGNYGILTNGAYWTHGKTGIGVGLDGIDDYVKVPHHAEIDLVEKWTLLAVCKRAAINTQHSLVEKYNWASGYGGYLIRVSNANYAVAGHVSNTAWDSATGGTVINANTWYQIAGTFNSNTTTLIIYVNGKQDGINTTASLTPLSSTVTLKIGARGDNYATVFNGIIDHVRIYNRALSPQEILWLYEEPFAGIIYDTIRKFWFMSVEAPSAFKPFWSHNTNVLIQGSQL</sequence>
<dbReference type="Pfam" id="PF13385">
    <property type="entry name" value="Laminin_G_3"/>
    <property type="match status" value="1"/>
</dbReference>
<proteinExistence type="predicted"/>
<dbReference type="PANTHER" id="PTHR47635:SF2">
    <property type="entry name" value="LAMG-LIKE JELLYROLL FOLD DOMAIN-CONTAINING PROTEIN"/>
    <property type="match status" value="1"/>
</dbReference>
<gene>
    <name evidence="4" type="ORF">ENV82_00350</name>
</gene>
<dbReference type="InterPro" id="IPR013320">
    <property type="entry name" value="ConA-like_dom_sf"/>
</dbReference>
<reference evidence="4" key="1">
    <citation type="journal article" date="2020" name="mSystems">
        <title>Genome- and Community-Level Interaction Insights into Carbon Utilization and Element Cycling Functions of Hydrothermarchaeota in Hydrothermal Sediment.</title>
        <authorList>
            <person name="Zhou Z."/>
            <person name="Liu Y."/>
            <person name="Xu W."/>
            <person name="Pan J."/>
            <person name="Luo Z.H."/>
            <person name="Li M."/>
        </authorList>
    </citation>
    <scope>NUCLEOTIDE SEQUENCE [LARGE SCALE GENOMIC DNA]</scope>
    <source>
        <strain evidence="4">SpSt-794</strain>
    </source>
</reference>
<dbReference type="InterPro" id="IPR006558">
    <property type="entry name" value="LamG-like"/>
</dbReference>
<feature type="domain" description="LamG-like jellyroll fold" evidence="3">
    <location>
        <begin position="92"/>
        <end position="229"/>
    </location>
</feature>
<accession>A0A7C4Y5U8</accession>
<evidence type="ECO:0000259" key="3">
    <source>
        <dbReference type="SMART" id="SM00560"/>
    </source>
</evidence>
<evidence type="ECO:0000256" key="1">
    <source>
        <dbReference type="ARBA" id="ARBA00022729"/>
    </source>
</evidence>
<dbReference type="SUPFAM" id="SSF49899">
    <property type="entry name" value="Concanavalin A-like lectins/glucanases"/>
    <property type="match status" value="1"/>
</dbReference>
<dbReference type="AlphaFoldDB" id="A0A7C4Y5U8"/>
<evidence type="ECO:0000313" key="4">
    <source>
        <dbReference type="EMBL" id="HGW59884.1"/>
    </source>
</evidence>
<keyword evidence="2" id="KW-1015">Disulfide bond</keyword>
<dbReference type="PANTHER" id="PTHR47635">
    <property type="entry name" value="CUB DOMAIN-CONTAINING PROTEIN"/>
    <property type="match status" value="1"/>
</dbReference>
<keyword evidence="1" id="KW-0732">Signal</keyword>
<comment type="caution">
    <text evidence="4">The sequence shown here is derived from an EMBL/GenBank/DDBJ whole genome shotgun (WGS) entry which is preliminary data.</text>
</comment>
<dbReference type="Gene3D" id="2.60.120.200">
    <property type="match status" value="1"/>
</dbReference>
<name>A0A7C4Y5U8_9BACT</name>
<dbReference type="SMART" id="SM00560">
    <property type="entry name" value="LamGL"/>
    <property type="match status" value="1"/>
</dbReference>